<feature type="domain" description="Ig-like SoxY" evidence="2">
    <location>
        <begin position="60"/>
        <end position="165"/>
    </location>
</feature>
<dbReference type="InterPro" id="IPR006311">
    <property type="entry name" value="TAT_signal"/>
</dbReference>
<dbReference type="NCBIfam" id="TIGR04488">
    <property type="entry name" value="SoxY_true_GGCGG"/>
    <property type="match status" value="1"/>
</dbReference>
<dbReference type="EMBL" id="LWSA01000040">
    <property type="protein sequence ID" value="OCX75479.1"/>
    <property type="molecule type" value="Genomic_DNA"/>
</dbReference>
<dbReference type="Proteomes" id="UP000094893">
    <property type="component" value="Unassembled WGS sequence"/>
</dbReference>
<proteinExistence type="predicted"/>
<dbReference type="Pfam" id="PF13501">
    <property type="entry name" value="SoxY"/>
    <property type="match status" value="1"/>
</dbReference>
<dbReference type="RefSeq" id="WP_010636838.1">
    <property type="nucleotide sequence ID" value="NZ_DAIAWO010000074.1"/>
</dbReference>
<dbReference type="eggNOG" id="COG5501">
    <property type="taxonomic scope" value="Bacteria"/>
</dbReference>
<feature type="chain" id="PRO_5008663476" evidence="1">
    <location>
        <begin position="34"/>
        <end position="167"/>
    </location>
</feature>
<evidence type="ECO:0000256" key="1">
    <source>
        <dbReference type="SAM" id="SignalP"/>
    </source>
</evidence>
<dbReference type="GO" id="GO:0016491">
    <property type="term" value="F:oxidoreductase activity"/>
    <property type="evidence" value="ECO:0007669"/>
    <property type="project" value="InterPro"/>
</dbReference>
<dbReference type="PROSITE" id="PS51318">
    <property type="entry name" value="TAT"/>
    <property type="match status" value="1"/>
</dbReference>
<organism evidence="3 4">
    <name type="scientific">Acidithiobacillus thiooxidans</name>
    <name type="common">Thiobacillus thiooxidans</name>
    <dbReference type="NCBI Taxonomy" id="930"/>
    <lineage>
        <taxon>Bacteria</taxon>
        <taxon>Pseudomonadati</taxon>
        <taxon>Pseudomonadota</taxon>
        <taxon>Acidithiobacillia</taxon>
        <taxon>Acidithiobacillales</taxon>
        <taxon>Acidithiobacillaceae</taxon>
        <taxon>Acidithiobacillus</taxon>
    </lineage>
</organism>
<dbReference type="InterPro" id="IPR032711">
    <property type="entry name" value="SoxY"/>
</dbReference>
<dbReference type="GeneID" id="60695293"/>
<accession>A0A1C2IHM0</accession>
<dbReference type="InterPro" id="IPR036073">
    <property type="entry name" value="Desulfoferrodoxin_Fe-bd_dom_sf"/>
</dbReference>
<sequence>MEQMKRRKFLGMSAVGMAAVAGSGVLMPAIANAANVAGWPAAEFDAKKLDEAMKDSIDTTSVKTSAKVRLTAPTIAENGAAVPVTVDVDHPMTADDYIESVYLYVDHNPTPLASAFHFTPDSGHAYFQERIKMAKTDMVRAVARTNKGVMMSSKPQEIKVTIGGCGG</sequence>
<dbReference type="SUPFAM" id="SSF49367">
    <property type="entry name" value="Superoxide reductase-like"/>
    <property type="match status" value="1"/>
</dbReference>
<dbReference type="InterPro" id="IPR016568">
    <property type="entry name" value="Sulphur_oxidation_SoxY"/>
</dbReference>
<gene>
    <name evidence="3" type="ORF">A6P07_04255</name>
</gene>
<dbReference type="InterPro" id="IPR038162">
    <property type="entry name" value="SoxY_sf"/>
</dbReference>
<dbReference type="PIRSF" id="PIRSF010312">
    <property type="entry name" value="Sulphur_oxidation_SoxY"/>
    <property type="match status" value="1"/>
</dbReference>
<evidence type="ECO:0000259" key="2">
    <source>
        <dbReference type="Pfam" id="PF13501"/>
    </source>
</evidence>
<evidence type="ECO:0000313" key="3">
    <source>
        <dbReference type="EMBL" id="OCX75479.1"/>
    </source>
</evidence>
<comment type="caution">
    <text evidence="3">The sequence shown here is derived from an EMBL/GenBank/DDBJ whole genome shotgun (WGS) entry which is preliminary data.</text>
</comment>
<dbReference type="STRING" id="930.GCA_002079865_01208"/>
<name>A0A1C2IHM0_ACITH</name>
<dbReference type="GO" id="GO:0005506">
    <property type="term" value="F:iron ion binding"/>
    <property type="evidence" value="ECO:0007669"/>
    <property type="project" value="InterPro"/>
</dbReference>
<dbReference type="Gene3D" id="2.60.40.2470">
    <property type="entry name" value="SoxY domain"/>
    <property type="match status" value="1"/>
</dbReference>
<keyword evidence="1" id="KW-0732">Signal</keyword>
<reference evidence="3 4" key="1">
    <citation type="journal article" date="2016" name="Int. J. Mol. Sci.">
        <title>Comparative genomics of the extreme acidophile Acidithiobacillus thiooxidans reveals intraspecific divergence and niche adaptation.</title>
        <authorList>
            <person name="Zhang X."/>
            <person name="Feng X."/>
            <person name="Tao J."/>
            <person name="Ma L."/>
            <person name="Xiao Y."/>
            <person name="Liang Y."/>
            <person name="Liu X."/>
            <person name="Yin H."/>
        </authorList>
    </citation>
    <scope>NUCLEOTIDE SEQUENCE [LARGE SCALE GENOMIC DNA]</scope>
    <source>
        <strain evidence="3 4">A02</strain>
    </source>
</reference>
<evidence type="ECO:0000313" key="4">
    <source>
        <dbReference type="Proteomes" id="UP000094893"/>
    </source>
</evidence>
<protein>
    <submittedName>
        <fullName evidence="3">Thiosulfate oxidation carrier protein SoxY</fullName>
    </submittedName>
</protein>
<feature type="signal peptide" evidence="1">
    <location>
        <begin position="1"/>
        <end position="33"/>
    </location>
</feature>
<dbReference type="AlphaFoldDB" id="A0A1C2IHM0"/>